<dbReference type="InterPro" id="IPR051909">
    <property type="entry name" value="MFP_Cation_Efflux"/>
</dbReference>
<reference evidence="8 9" key="1">
    <citation type="submission" date="2019-03" db="EMBL/GenBank/DDBJ databases">
        <title>Luteimonas zhaokaii sp.nov., isolated from the rectal contents of Plateau pika in Yushu, Qinghai Province, China.</title>
        <authorList>
            <person name="Zhang G."/>
        </authorList>
    </citation>
    <scope>NUCLEOTIDE SEQUENCE [LARGE SCALE GENOMIC DNA]</scope>
    <source>
        <strain evidence="8 9">THG-MD21</strain>
    </source>
</reference>
<protein>
    <submittedName>
        <fullName evidence="8">Efflux RND transporter periplasmic adaptor subunit</fullName>
    </submittedName>
</protein>
<dbReference type="InterPro" id="IPR058792">
    <property type="entry name" value="Beta-barrel_RND_2"/>
</dbReference>
<dbReference type="InterPro" id="IPR058649">
    <property type="entry name" value="CzcB_C"/>
</dbReference>
<dbReference type="EMBL" id="SMTG01000006">
    <property type="protein sequence ID" value="TDK29471.1"/>
    <property type="molecule type" value="Genomic_DNA"/>
</dbReference>
<dbReference type="GO" id="GO:0046914">
    <property type="term" value="F:transition metal ion binding"/>
    <property type="evidence" value="ECO:0007669"/>
    <property type="project" value="TreeGrafter"/>
</dbReference>
<dbReference type="RefSeq" id="WP_133394442.1">
    <property type="nucleotide sequence ID" value="NZ_SMTG01000006.1"/>
</dbReference>
<dbReference type="GO" id="GO:0022857">
    <property type="term" value="F:transmembrane transporter activity"/>
    <property type="evidence" value="ECO:0007669"/>
    <property type="project" value="InterPro"/>
</dbReference>
<name>A0A4R5U6Q2_9GAMM</name>
<dbReference type="GO" id="GO:0015679">
    <property type="term" value="P:plasma membrane copper ion transport"/>
    <property type="evidence" value="ECO:0007669"/>
    <property type="project" value="TreeGrafter"/>
</dbReference>
<dbReference type="Pfam" id="PF25975">
    <property type="entry name" value="CzcB_C"/>
    <property type="match status" value="1"/>
</dbReference>
<evidence type="ECO:0000259" key="7">
    <source>
        <dbReference type="Pfam" id="PF25975"/>
    </source>
</evidence>
<evidence type="ECO:0000256" key="4">
    <source>
        <dbReference type="SAM" id="SignalP"/>
    </source>
</evidence>
<dbReference type="Pfam" id="PF25973">
    <property type="entry name" value="BSH_CzcB"/>
    <property type="match status" value="1"/>
</dbReference>
<dbReference type="InterPro" id="IPR058647">
    <property type="entry name" value="BSH_CzcB-like"/>
</dbReference>
<dbReference type="PANTHER" id="PTHR30097:SF4">
    <property type="entry name" value="SLR6042 PROTEIN"/>
    <property type="match status" value="1"/>
</dbReference>
<feature type="region of interest" description="Disordered" evidence="3">
    <location>
        <begin position="26"/>
        <end position="61"/>
    </location>
</feature>
<dbReference type="InterPro" id="IPR006143">
    <property type="entry name" value="RND_pump_MFP"/>
</dbReference>
<dbReference type="GO" id="GO:0030288">
    <property type="term" value="C:outer membrane-bounded periplasmic space"/>
    <property type="evidence" value="ECO:0007669"/>
    <property type="project" value="TreeGrafter"/>
</dbReference>
<dbReference type="Gene3D" id="2.40.420.20">
    <property type="match status" value="1"/>
</dbReference>
<feature type="compositionally biased region" description="Basic and acidic residues" evidence="3">
    <location>
        <begin position="34"/>
        <end position="61"/>
    </location>
</feature>
<dbReference type="PROSITE" id="PS51257">
    <property type="entry name" value="PROKAR_LIPOPROTEIN"/>
    <property type="match status" value="1"/>
</dbReference>
<accession>A0A4R5U6Q2</accession>
<dbReference type="FunFam" id="2.40.420.20:FF:000006">
    <property type="entry name" value="RND family efflux transporter MFP subunit"/>
    <property type="match status" value="1"/>
</dbReference>
<dbReference type="Proteomes" id="UP000295543">
    <property type="component" value="Unassembled WGS sequence"/>
</dbReference>
<organism evidence="8 9">
    <name type="scientific">Luteimonas terrae</name>
    <dbReference type="NCBI Taxonomy" id="1530191"/>
    <lineage>
        <taxon>Bacteria</taxon>
        <taxon>Pseudomonadati</taxon>
        <taxon>Pseudomonadota</taxon>
        <taxon>Gammaproteobacteria</taxon>
        <taxon>Lysobacterales</taxon>
        <taxon>Lysobacteraceae</taxon>
        <taxon>Luteimonas</taxon>
    </lineage>
</organism>
<keyword evidence="2" id="KW-0813">Transport</keyword>
<evidence type="ECO:0000259" key="5">
    <source>
        <dbReference type="Pfam" id="PF25954"/>
    </source>
</evidence>
<feature type="signal peptide" evidence="4">
    <location>
        <begin position="1"/>
        <end position="31"/>
    </location>
</feature>
<evidence type="ECO:0000256" key="1">
    <source>
        <dbReference type="ARBA" id="ARBA00009477"/>
    </source>
</evidence>
<dbReference type="GO" id="GO:0060003">
    <property type="term" value="P:copper ion export"/>
    <property type="evidence" value="ECO:0007669"/>
    <property type="project" value="TreeGrafter"/>
</dbReference>
<dbReference type="AlphaFoldDB" id="A0A4R5U6Q2"/>
<dbReference type="CDD" id="cd06850">
    <property type="entry name" value="biotinyl_domain"/>
    <property type="match status" value="1"/>
</dbReference>
<dbReference type="PANTHER" id="PTHR30097">
    <property type="entry name" value="CATION EFFLUX SYSTEM PROTEIN CUSB"/>
    <property type="match status" value="1"/>
</dbReference>
<dbReference type="NCBIfam" id="TIGR01730">
    <property type="entry name" value="RND_mfp"/>
    <property type="match status" value="1"/>
</dbReference>
<dbReference type="Pfam" id="PF25954">
    <property type="entry name" value="Beta-barrel_RND_2"/>
    <property type="match status" value="1"/>
</dbReference>
<dbReference type="SUPFAM" id="SSF51230">
    <property type="entry name" value="Single hybrid motif"/>
    <property type="match status" value="1"/>
</dbReference>
<evidence type="ECO:0000259" key="6">
    <source>
        <dbReference type="Pfam" id="PF25973"/>
    </source>
</evidence>
<feature type="domain" description="CzcB-like barrel-sandwich hybrid" evidence="6">
    <location>
        <begin position="104"/>
        <end position="175"/>
    </location>
</feature>
<dbReference type="Gene3D" id="2.40.50.100">
    <property type="match status" value="1"/>
</dbReference>
<feature type="domain" description="CusB-like beta-barrel" evidence="5">
    <location>
        <begin position="178"/>
        <end position="251"/>
    </location>
</feature>
<evidence type="ECO:0000313" key="8">
    <source>
        <dbReference type="EMBL" id="TDK29471.1"/>
    </source>
</evidence>
<sequence length="332" mass="34685">MRTFAFRITAPMVLALLLAACSDPASTPASADAAHGHDDHADAGHGEDGHADAGEHDDHGDEATVIPADVAEEVGIRVAPAAAGTIADQHEVQGLLTTLETGNARVTARFPGPVRRLHAEVGDRVRAGQVLATIDSNLSLSSYTVTAPIAGTVLARNASVGESAAEGVVLYELADLSKLWVDLHVFGRDAEHLAAGSPVTITRLGDGATADTRIDRVLPGTATASQSTIARATLDNADGKWRPGSAVRAMVTVSTQPADLVVPLTALQQMDGADVVFVREGERYEKRVVTLGRRDARQVEITGGIRVGEDVVVEQSYTVKADLEKAGAEHAH</sequence>
<evidence type="ECO:0000313" key="9">
    <source>
        <dbReference type="Proteomes" id="UP000295543"/>
    </source>
</evidence>
<comment type="caution">
    <text evidence="8">The sequence shown here is derived from an EMBL/GenBank/DDBJ whole genome shotgun (WGS) entry which is preliminary data.</text>
</comment>
<feature type="domain" description="CzcB-like C-terminal circularly permuted SH3-like" evidence="7">
    <location>
        <begin position="261"/>
        <end position="320"/>
    </location>
</feature>
<keyword evidence="4" id="KW-0732">Signal</keyword>
<dbReference type="InterPro" id="IPR011053">
    <property type="entry name" value="Single_hybrid_motif"/>
</dbReference>
<gene>
    <name evidence="8" type="ORF">E2F49_13935</name>
</gene>
<dbReference type="GO" id="GO:0016020">
    <property type="term" value="C:membrane"/>
    <property type="evidence" value="ECO:0007669"/>
    <property type="project" value="InterPro"/>
</dbReference>
<evidence type="ECO:0000256" key="3">
    <source>
        <dbReference type="SAM" id="MobiDB-lite"/>
    </source>
</evidence>
<feature type="chain" id="PRO_5020621699" evidence="4">
    <location>
        <begin position="32"/>
        <end position="332"/>
    </location>
</feature>
<proteinExistence type="inferred from homology"/>
<keyword evidence="9" id="KW-1185">Reference proteome</keyword>
<dbReference type="Gene3D" id="2.40.30.170">
    <property type="match status" value="1"/>
</dbReference>
<evidence type="ECO:0000256" key="2">
    <source>
        <dbReference type="ARBA" id="ARBA00022448"/>
    </source>
</evidence>
<comment type="similarity">
    <text evidence="1">Belongs to the membrane fusion protein (MFP) (TC 8.A.1) family.</text>
</comment>
<dbReference type="OrthoDB" id="9768185at2"/>